<sequence>MNFVVSPIPAAWLIATRHAGLDDAFVAEEDGAPLRCCLRDARAGERIALVAYEPPGPAGAYREIGPVFIHAEECDGYREPDDYPAGFRARQQVLRAYDKAGRIADAILIEGAAAEAGIKELLDRPEVATVHSRNVLYGCYMFAIDRA</sequence>
<dbReference type="RefSeq" id="WP_203728891.1">
    <property type="nucleotide sequence ID" value="NZ_BAAATX010000010.1"/>
</dbReference>
<dbReference type="EMBL" id="BOML01000036">
    <property type="protein sequence ID" value="GIE03170.1"/>
    <property type="molecule type" value="Genomic_DNA"/>
</dbReference>
<name>A0ABQ3Z013_9ACTN</name>
<evidence type="ECO:0008006" key="3">
    <source>
        <dbReference type="Google" id="ProtNLM"/>
    </source>
</evidence>
<keyword evidence="2" id="KW-1185">Reference proteome</keyword>
<reference evidence="1 2" key="1">
    <citation type="submission" date="2021-01" db="EMBL/GenBank/DDBJ databases">
        <title>Whole genome shotgun sequence of Actinoplanes durhamensis NBRC 14914.</title>
        <authorList>
            <person name="Komaki H."/>
            <person name="Tamura T."/>
        </authorList>
    </citation>
    <scope>NUCLEOTIDE SEQUENCE [LARGE SCALE GENOMIC DNA]</scope>
    <source>
        <strain evidence="1 2">NBRC 14914</strain>
    </source>
</reference>
<dbReference type="PIRSF" id="PIRSF034110">
    <property type="entry name" value="DUF1203"/>
    <property type="match status" value="1"/>
</dbReference>
<gene>
    <name evidence="1" type="ORF">Adu01nite_45200</name>
</gene>
<dbReference type="Pfam" id="PF06718">
    <property type="entry name" value="DUF1203"/>
    <property type="match status" value="1"/>
</dbReference>
<dbReference type="Proteomes" id="UP000637628">
    <property type="component" value="Unassembled WGS sequence"/>
</dbReference>
<comment type="caution">
    <text evidence="1">The sequence shown here is derived from an EMBL/GenBank/DDBJ whole genome shotgun (WGS) entry which is preliminary data.</text>
</comment>
<dbReference type="InterPro" id="IPR009593">
    <property type="entry name" value="DUF1203"/>
</dbReference>
<evidence type="ECO:0000313" key="2">
    <source>
        <dbReference type="Proteomes" id="UP000637628"/>
    </source>
</evidence>
<evidence type="ECO:0000313" key="1">
    <source>
        <dbReference type="EMBL" id="GIE03170.1"/>
    </source>
</evidence>
<proteinExistence type="predicted"/>
<protein>
    <recommendedName>
        <fullName evidence="3">DUF1203 domain-containing protein</fullName>
    </recommendedName>
</protein>
<accession>A0ABQ3Z013</accession>
<organism evidence="1 2">
    <name type="scientific">Paractinoplanes durhamensis</name>
    <dbReference type="NCBI Taxonomy" id="113563"/>
    <lineage>
        <taxon>Bacteria</taxon>
        <taxon>Bacillati</taxon>
        <taxon>Actinomycetota</taxon>
        <taxon>Actinomycetes</taxon>
        <taxon>Micromonosporales</taxon>
        <taxon>Micromonosporaceae</taxon>
        <taxon>Paractinoplanes</taxon>
    </lineage>
</organism>